<feature type="transmembrane region" description="Helical" evidence="6">
    <location>
        <begin position="414"/>
        <end position="432"/>
    </location>
</feature>
<evidence type="ECO:0000256" key="6">
    <source>
        <dbReference type="SAM" id="Phobius"/>
    </source>
</evidence>
<sequence>MSARQRKKQPIFKRRKTKQSDKGQITESSNPGGIDAELPSDLAEAEEILRNVYENCSDVMFRSFYIDKKHKALLVYIEGLVNGEELDENVLSPLFQGSDMDSETEEVIYKRLPVSTVKQVRSLSDCIGQISTGNPVILVDKENSGFSVGLSKWDKRAIEEPTAETVVRGPREGFVETISVNTSLIRRKIHSPKLKMMSLNVGDYTETKVIITFVEGLADQTLIDEVTNRISRLNIDGVLESGVLEEFIEDNPHSPFPQILSTERPDVVAANLLEGRVGIIVDGSPHALVVPVTFYSFLQASEDYYQRYIIGTSIRLLRYLFLLISLFLPSMYVALLTFHQEMIPTSLLISIAASREQVPFPALIEALMMEITFEALREAGLRLPKQIGSAVSIVGALVIGEAAVSAGIVSAPMVIVVALTGVASFTIPRYSASAAIRMLRFPMIILAGTLGLLGIILGIITIVVHMATIRSFGEPYLSPMAPMKKNEMKDVLMRAPWWKLDRRPHFTGQYNKYRQSGNQRPFPDKGKE</sequence>
<feature type="transmembrane region" description="Helical" evidence="6">
    <location>
        <begin position="316"/>
        <end position="338"/>
    </location>
</feature>
<feature type="region of interest" description="Disordered" evidence="5">
    <location>
        <begin position="1"/>
        <end position="37"/>
    </location>
</feature>
<comment type="caution">
    <text evidence="7">The sequence shown here is derived from an EMBL/GenBank/DDBJ whole genome shotgun (WGS) entry which is preliminary data.</text>
</comment>
<feature type="compositionally biased region" description="Polar residues" evidence="5">
    <location>
        <begin position="22"/>
        <end position="31"/>
    </location>
</feature>
<evidence type="ECO:0000256" key="1">
    <source>
        <dbReference type="ARBA" id="ARBA00004141"/>
    </source>
</evidence>
<accession>A0ABV9DR85</accession>
<gene>
    <name evidence="7" type="ORF">ACFO3D_18140</name>
</gene>
<evidence type="ECO:0000313" key="8">
    <source>
        <dbReference type="Proteomes" id="UP001595989"/>
    </source>
</evidence>
<comment type="similarity">
    <text evidence="2 4">Belongs to the GerABKA family.</text>
</comment>
<feature type="compositionally biased region" description="Polar residues" evidence="5">
    <location>
        <begin position="509"/>
        <end position="519"/>
    </location>
</feature>
<comment type="subcellular location">
    <subcellularLocation>
        <location evidence="4">Cell membrane</location>
    </subcellularLocation>
    <subcellularLocation>
        <location evidence="1">Membrane</location>
        <topology evidence="1">Multi-pass membrane protein</topology>
    </subcellularLocation>
</comment>
<evidence type="ECO:0000256" key="5">
    <source>
        <dbReference type="SAM" id="MobiDB-lite"/>
    </source>
</evidence>
<dbReference type="PIRSF" id="PIRSF005690">
    <property type="entry name" value="GerBA"/>
    <property type="match status" value="1"/>
</dbReference>
<dbReference type="PANTHER" id="PTHR22550">
    <property type="entry name" value="SPORE GERMINATION PROTEIN"/>
    <property type="match status" value="1"/>
</dbReference>
<keyword evidence="3 4" id="KW-0472">Membrane</keyword>
<evidence type="ECO:0000256" key="4">
    <source>
        <dbReference type="PIRNR" id="PIRNR005690"/>
    </source>
</evidence>
<dbReference type="InterPro" id="IPR004995">
    <property type="entry name" value="Spore_Ger"/>
</dbReference>
<reference evidence="8" key="1">
    <citation type="journal article" date="2019" name="Int. J. Syst. Evol. Microbiol.">
        <title>The Global Catalogue of Microorganisms (GCM) 10K type strain sequencing project: providing services to taxonomists for standard genome sequencing and annotation.</title>
        <authorList>
            <consortium name="The Broad Institute Genomics Platform"/>
            <consortium name="The Broad Institute Genome Sequencing Center for Infectious Disease"/>
            <person name="Wu L."/>
            <person name="Ma J."/>
        </authorList>
    </citation>
    <scope>NUCLEOTIDE SEQUENCE [LARGE SCALE GENOMIC DNA]</scope>
    <source>
        <strain evidence="8">CGMCC 4.7426</strain>
    </source>
</reference>
<keyword evidence="6" id="KW-0812">Transmembrane</keyword>
<dbReference type="PANTHER" id="PTHR22550:SF5">
    <property type="entry name" value="LEUCINE ZIPPER PROTEIN 4"/>
    <property type="match status" value="1"/>
</dbReference>
<dbReference type="EMBL" id="JBHSFU010000015">
    <property type="protein sequence ID" value="MFC4560083.1"/>
    <property type="molecule type" value="Genomic_DNA"/>
</dbReference>
<dbReference type="Pfam" id="PF03323">
    <property type="entry name" value="GerA"/>
    <property type="match status" value="1"/>
</dbReference>
<dbReference type="Proteomes" id="UP001595989">
    <property type="component" value="Unassembled WGS sequence"/>
</dbReference>
<evidence type="ECO:0000256" key="3">
    <source>
        <dbReference type="ARBA" id="ARBA00023136"/>
    </source>
</evidence>
<name>A0ABV9DR85_9BACI</name>
<dbReference type="InterPro" id="IPR050768">
    <property type="entry name" value="UPF0353/GerABKA_families"/>
</dbReference>
<protein>
    <submittedName>
        <fullName evidence="7">Spore germination protein</fullName>
    </submittedName>
</protein>
<feature type="region of interest" description="Disordered" evidence="5">
    <location>
        <begin position="509"/>
        <end position="528"/>
    </location>
</feature>
<proteinExistence type="inferred from homology"/>
<evidence type="ECO:0000313" key="7">
    <source>
        <dbReference type="EMBL" id="MFC4560083.1"/>
    </source>
</evidence>
<dbReference type="RefSeq" id="WP_390299530.1">
    <property type="nucleotide sequence ID" value="NZ_JBHSFU010000015.1"/>
</dbReference>
<feature type="compositionally biased region" description="Basic residues" evidence="5">
    <location>
        <begin position="1"/>
        <end position="17"/>
    </location>
</feature>
<feature type="transmembrane region" description="Helical" evidence="6">
    <location>
        <begin position="444"/>
        <end position="467"/>
    </location>
</feature>
<keyword evidence="6" id="KW-1133">Transmembrane helix</keyword>
<keyword evidence="8" id="KW-1185">Reference proteome</keyword>
<evidence type="ECO:0000256" key="2">
    <source>
        <dbReference type="ARBA" id="ARBA00005278"/>
    </source>
</evidence>
<organism evidence="7 8">
    <name type="scientific">Virgibacillus kekensis</name>
    <dbReference type="NCBI Taxonomy" id="202261"/>
    <lineage>
        <taxon>Bacteria</taxon>
        <taxon>Bacillati</taxon>
        <taxon>Bacillota</taxon>
        <taxon>Bacilli</taxon>
        <taxon>Bacillales</taxon>
        <taxon>Bacillaceae</taxon>
        <taxon>Virgibacillus</taxon>
    </lineage>
</organism>